<organism evidence="1 2">
    <name type="scientific">Limosa lapponica baueri</name>
    <dbReference type="NCBI Taxonomy" id="1758121"/>
    <lineage>
        <taxon>Eukaryota</taxon>
        <taxon>Metazoa</taxon>
        <taxon>Chordata</taxon>
        <taxon>Craniata</taxon>
        <taxon>Vertebrata</taxon>
        <taxon>Euteleostomi</taxon>
        <taxon>Archelosauria</taxon>
        <taxon>Archosauria</taxon>
        <taxon>Dinosauria</taxon>
        <taxon>Saurischia</taxon>
        <taxon>Theropoda</taxon>
        <taxon>Coelurosauria</taxon>
        <taxon>Aves</taxon>
        <taxon>Neognathae</taxon>
        <taxon>Neoaves</taxon>
        <taxon>Charadriiformes</taxon>
        <taxon>Scolopacidae</taxon>
        <taxon>Limosa</taxon>
    </lineage>
</organism>
<protein>
    <submittedName>
        <fullName evidence="1">Rna-directed dna polymerase from mobile element jockey-like</fullName>
    </submittedName>
</protein>
<keyword evidence="1" id="KW-0548">Nucleotidyltransferase</keyword>
<dbReference type="OrthoDB" id="10056483at2759"/>
<dbReference type="PANTHER" id="PTHR33332">
    <property type="entry name" value="REVERSE TRANSCRIPTASE DOMAIN-CONTAINING PROTEIN"/>
    <property type="match status" value="1"/>
</dbReference>
<dbReference type="EMBL" id="KZ505739">
    <property type="protein sequence ID" value="PKU45848.1"/>
    <property type="molecule type" value="Genomic_DNA"/>
</dbReference>
<keyword evidence="1" id="KW-0695">RNA-directed DNA polymerase</keyword>
<dbReference type="Proteomes" id="UP000233556">
    <property type="component" value="Unassembled WGS sequence"/>
</dbReference>
<name>A0A2I0UIK9_LIMLA</name>
<keyword evidence="1" id="KW-0808">Transferase</keyword>
<evidence type="ECO:0000313" key="1">
    <source>
        <dbReference type="EMBL" id="PKU45848.1"/>
    </source>
</evidence>
<gene>
    <name evidence="1" type="ORF">llap_3849</name>
</gene>
<proteinExistence type="predicted"/>
<dbReference type="AlphaFoldDB" id="A0A2I0UIK9"/>
<keyword evidence="2" id="KW-1185">Reference proteome</keyword>
<accession>A0A2I0UIK9</accession>
<reference evidence="2" key="2">
    <citation type="submission" date="2017-12" db="EMBL/GenBank/DDBJ databases">
        <title>Genome sequence of the Bar-tailed Godwit (Limosa lapponica baueri).</title>
        <authorList>
            <person name="Lima N.C.B."/>
            <person name="Parody-Merino A.M."/>
            <person name="Battley P.F."/>
            <person name="Fidler A.E."/>
            <person name="Prosdocimi F."/>
        </authorList>
    </citation>
    <scope>NUCLEOTIDE SEQUENCE [LARGE SCALE GENOMIC DNA]</scope>
</reference>
<dbReference type="GO" id="GO:0003964">
    <property type="term" value="F:RNA-directed DNA polymerase activity"/>
    <property type="evidence" value="ECO:0007669"/>
    <property type="project" value="UniProtKB-KW"/>
</dbReference>
<sequence>MLFNIFAGHIDSGIEYTLSKFANNTKLCGVVDTLEGRGAMQRHLDRLERWAHANLMKFNQAKCRVLHLDHGNPRHNTAATPVLLSLCGKVLVAVGYRGGFCEKLLEASSMSDRVNARWLQNGPAAGQG</sequence>
<evidence type="ECO:0000313" key="2">
    <source>
        <dbReference type="Proteomes" id="UP000233556"/>
    </source>
</evidence>
<reference evidence="2" key="1">
    <citation type="submission" date="2017-11" db="EMBL/GenBank/DDBJ databases">
        <authorList>
            <person name="Lima N.C."/>
            <person name="Parody-Merino A.M."/>
            <person name="Battley P.F."/>
            <person name="Fidler A.E."/>
            <person name="Prosdocimi F."/>
        </authorList>
    </citation>
    <scope>NUCLEOTIDE SEQUENCE [LARGE SCALE GENOMIC DNA]</scope>
</reference>